<organism evidence="2 4">
    <name type="scientific">Chitinophaga sancti</name>
    <dbReference type="NCBI Taxonomy" id="1004"/>
    <lineage>
        <taxon>Bacteria</taxon>
        <taxon>Pseudomonadati</taxon>
        <taxon>Bacteroidota</taxon>
        <taxon>Chitinophagia</taxon>
        <taxon>Chitinophagales</taxon>
        <taxon>Chitinophagaceae</taxon>
        <taxon>Chitinophaga</taxon>
    </lineage>
</organism>
<evidence type="ECO:0000313" key="4">
    <source>
        <dbReference type="Proteomes" id="UP000183788"/>
    </source>
</evidence>
<reference evidence="2 4" key="1">
    <citation type="submission" date="2016-11" db="EMBL/GenBank/DDBJ databases">
        <authorList>
            <person name="Jaros S."/>
            <person name="Januszkiewicz K."/>
            <person name="Wedrychowicz H."/>
        </authorList>
    </citation>
    <scope>NUCLEOTIDE SEQUENCE [LARGE SCALE GENOMIC DNA]</scope>
    <source>
        <strain evidence="2 4">DSM 784</strain>
    </source>
</reference>
<keyword evidence="1" id="KW-0175">Coiled coil</keyword>
<proteinExistence type="predicted"/>
<feature type="coiled-coil region" evidence="1">
    <location>
        <begin position="2387"/>
        <end position="2424"/>
    </location>
</feature>
<accession>A0A1K1R461</accession>
<evidence type="ECO:0000256" key="1">
    <source>
        <dbReference type="SAM" id="Coils"/>
    </source>
</evidence>
<reference evidence="3 5" key="2">
    <citation type="submission" date="2023-11" db="EMBL/GenBank/DDBJ databases">
        <title>MicrobeMod: A computational toolkit for identifying prokaryotic methylation and restriction-modification with nanopore sequencing.</title>
        <authorList>
            <person name="Crits-Christoph A."/>
            <person name="Kang S.C."/>
            <person name="Lee H."/>
            <person name="Ostrov N."/>
        </authorList>
    </citation>
    <scope>NUCLEOTIDE SEQUENCE [LARGE SCALE GENOMIC DNA]</scope>
    <source>
        <strain evidence="3 5">ATCC 23090</strain>
    </source>
</reference>
<dbReference type="OrthoDB" id="463714at2"/>
<protein>
    <submittedName>
        <fullName evidence="2">Uncharacterized protein</fullName>
    </submittedName>
</protein>
<evidence type="ECO:0000313" key="5">
    <source>
        <dbReference type="Proteomes" id="UP001326715"/>
    </source>
</evidence>
<dbReference type="STRING" id="1004.SAMN05661012_03361"/>
<dbReference type="EMBL" id="CP140154">
    <property type="protein sequence ID" value="WQG90094.1"/>
    <property type="molecule type" value="Genomic_DNA"/>
</dbReference>
<feature type="coiled-coil region" evidence="1">
    <location>
        <begin position="2032"/>
        <end position="2062"/>
    </location>
</feature>
<sequence>MQETNERLLTDSSAENNLTISPVDNFAFARILSLLDQELISLSAVQIEDGLTATGKQVKVIKGTSRILGMMVPVTITLGEDAGLPFAFLDCEVSGVDLFQLGKTLIPFNIESFKEVSLPFFPKLSLHAAARSGLNSEYLKITAQVPDVWNPLGLEGFSLKDISLNALKEISPISLRYLHSAIFEASLVIKDKVVPVAVTIPLGAKGWRIKVAPSTILPSLADLVGLIAGDDVVNALPEAIRDLPSLKINTLDISFDPGIPRLLALTLDVASAGSWQLCSELSVETVQLQLNMVYDSSVARFPYAVSGRISGKMRVGRLYFLASVPYPLNGTTFLETGTVSALPSLGELFSLIGLDDFSAVLPKGIAESGAMNIESLGVALNLQEQQLERFNIAVKAANKWPLLPGKIEIINFGLGLTIDRQNTSWGISGRIYGTASIFNTLVSISCGRNTSNDNWDFYLMAPLTLPDIGTIAELTDTATVFDQLFPADSLFRQLQLTIGKFAITLDKENGHLSAFRLGIQMPSTVTILQEILSIADIELKVDIIEPFDSTRRKISGYLAGTITFAAVSARISCTLEEGMVLTGTIPAMQLSSMVKALTGKELAGEIPDVKCKEIYFSINTVTKAWSFKGKANADWDYANNGTPLHAELDIDIAKLSGGAVTARINMLVSGDVIICNDCKLHQLDLGFELKENQDWSASGSLKALLLGYEMSLQAAYQSNTLSLSWSGAENNEKKYVPLIASEGIGVLGCSTLGLTISKQGAAATASLALEATGILSIDNYFTLRGAIVFRKDTSGTVTMGFHANMDTRQVDDNADIRLDIIIPSDKQATSLSGAIREIDINKLAQLFLGKTALPAELPAVSFQDLSFSLKPYEGSFSFSGAAKVDWTFAEGQQELHSLASLSVARTKNADGQLKIQGALKTSFTGEFAVIEHCNFQSFQLDILLGQLQSPEIEGHARISLYDHQLDAVAGYKDNSLRLTADLHQLQLLNIDGVAGLEVDKLSFIYKRQQGNTSAAWEMDATAAIKIEHLGSLAGTVQLFSSAERSGLKVTNTSAPLTISLPVPDQQLAFQFGFDHFSVFKTVTAGVSGWQMEAGLDFGIKGLPEKFCQLFGEKDRVKFQTTLRLQDGSFHIHLDKLIGPVAIPIPDIEKEGKPVSLGTAYLLISDLDIQLGSEMGLSIVGGLRIPAALDHIFGDLSQPFFNAFDPAKPDETTVRLKLGILGSKVEVKLLSSPIAAVKMENGWVKVDLGDCGKFRFTPPVFSLNGTSFAAAISVERESELAIPVSLLKKLLINKLQLDKVASLLPDKIPISNIRFFDDDRKLLIGPFIEALAPDGEVKDLLEAAIDAVNKSVAYLPDRLVNNYMQFSIPEQFHAKISVTGTGNVELSVGVGEHSDPIRVLYPMMVGPLPALGGMELRNLSFGSLFGGSLFSLALDATFDQFDILSLGAAAIAGWLPEASRQLLPDTRKFQQTLTISDLYAIIVYQTVVPIPIPLFYKHVGMDHYGLEGLHVHAHISFPKPEADLAEVFRILQNLKRFFTDPVYQLPESDEELPKHVNLVFTFEDSYIMLPGYLGGAVAGKKQGQLVRINAAKIIAKVLNTIKFFSLRRLIEAIPVEYRIAHITSAGHSRLLDFNFELAYALTTPGEYAGKQAVIQSLQLANETIDHFFTQPLPANTEGIVFLGKGNIELWNTLKMSAHLGIIAVKDKGFVTHLQFYGAISDLLELSAKGIVKVDKQDHQNPVLLSGEVHVRSSLFQGHEVLSAVFEYKNIEGKDYFVFDGFLNLFPEHLPVKLESVTRVHCMWSNDYFNISHAATTLTLPVFGTFNAQTTILISDNRQEFYTIVSLNSRQVTLQIRNQENEFLLRGEFDAFQIGSILRITDFNDTFEDGRYKGAEIFILTDKVAGKLRVFYLDGRVTFLGLHAGVRIVVMDNAWSFSLSEGLRINRLQSSFLLNCTMAPDLGRFDGNAIFSVGLDLSISKKSFWIWFFGWHEIVVFSGFKWYGGFEGNLSIKVYNPDTYASTFDYDRELDIVVENIAINIAEMARKQQELDEKKNSVSKKHDEIKDHTAKREEVLKRIKELQPKLLNMQYIYRLFEAREGKGSGDEWLPAYNYAWNTFEAAAVDYLDTLSMLGYSTEDQLSFYMEQLAYLDKVYDYIAAYGHRSWGYNMSRIRQVLETGQAPDYDIVLQFVLKVDGLKKAHMRKYRIVYTPAPGANEMIQLQERCTNLNILDYLFDAREKKGSDPDWGNDYNRARTELMTAVNAYIAWVENQGWNSEVQYALLSSRLSFLDKIKENTAVYGSQLFGYTLDGINRAIETADTSQNDIVYQLMYEVEMAKRDAFNRQLGLKKFEYTAVVGKSVENGFGYNAEYHQEDVENGLLNTDEGIYEFLEKEIISYQIVIRKLQEQEKAIRAKRAQIEAARGQSLRFELQLQMGLNINGYELSLPDISILVAPEKLEDILGNVSGHVVQLVKDNFWNLVIDLFTGRGIRSRSLRGEGELPSLKYSYIRHGDTTVHRGGQRRLMMQERTPPPEGYDPEYDLTVYIE</sequence>
<evidence type="ECO:0000313" key="2">
    <source>
        <dbReference type="EMBL" id="SFW66797.1"/>
    </source>
</evidence>
<dbReference type="Proteomes" id="UP001326715">
    <property type="component" value="Chromosome"/>
</dbReference>
<gene>
    <name evidence="2" type="ORF">SAMN05661012_03361</name>
    <name evidence="3" type="ORF">SR876_01185</name>
</gene>
<keyword evidence="5" id="KW-1185">Reference proteome</keyword>
<evidence type="ECO:0000313" key="3">
    <source>
        <dbReference type="EMBL" id="WQG90094.1"/>
    </source>
</evidence>
<name>A0A1K1R461_9BACT</name>
<dbReference type="EMBL" id="FPIZ01000010">
    <property type="protein sequence ID" value="SFW66797.1"/>
    <property type="molecule type" value="Genomic_DNA"/>
</dbReference>
<dbReference type="RefSeq" id="WP_072362386.1">
    <property type="nucleotide sequence ID" value="NZ_CP139972.1"/>
</dbReference>
<dbReference type="Proteomes" id="UP000183788">
    <property type="component" value="Unassembled WGS sequence"/>
</dbReference>